<evidence type="ECO:0000256" key="8">
    <source>
        <dbReference type="SAM" id="MobiDB-lite"/>
    </source>
</evidence>
<keyword evidence="10" id="KW-1185">Reference proteome</keyword>
<dbReference type="PRINTS" id="PR00463">
    <property type="entry name" value="EP450I"/>
</dbReference>
<keyword evidence="6 7" id="KW-0503">Monooxygenase</keyword>
<sequence length="474" mass="51984">MSAAPAAGGDHRPGGTRSPRMPRGRTPPGPRRRELPGLVRKLVTDRLALMTEAAALGDAVRVALGPRTLYIFNDPEHAKHVLADNSANYHKGIGLTEARRALGDGLLTSEGDLWRTQRRTVRPAFRHGRLAAQAEVVADEGTKLVARLRAHAGRGAVDLTEELTGLTLGVLGRTLLDTDLSAHGSVGHAFEAVQDQAMFEMVTQGMVPLWAPLPQQRRFHRARAELEHVVERLVAGRAQAGGNNNDDDGGEDVLTRLIDSTRRESDPRVGRQRLRDEVVTLLLAGHETTASTLGWTFHLLDRHPEAAGQVRAEAVAALGDRAPRYEDLPRLPYTTMVVQEAMRLYPPVWILTRRAQGPDEVGGYHVPAGSDVLVCPYTLHRHPRFWADPERFDPERFAPDAKGDRPRYAYLPFGAGPRFCVGSNLGTMEAVFVTAMVIREFTLRTPPGHRVVPEPMLSLRVRGGLPVEVRTAAG</sequence>
<dbReference type="InterPro" id="IPR017972">
    <property type="entry name" value="Cyt_P450_CS"/>
</dbReference>
<dbReference type="InterPro" id="IPR036396">
    <property type="entry name" value="Cyt_P450_sf"/>
</dbReference>
<gene>
    <name evidence="9" type="ORF">SYYSPA8_30880</name>
</gene>
<dbReference type="SUPFAM" id="SSF48264">
    <property type="entry name" value="Cytochrome P450"/>
    <property type="match status" value="1"/>
</dbReference>
<evidence type="ECO:0000256" key="2">
    <source>
        <dbReference type="ARBA" id="ARBA00022617"/>
    </source>
</evidence>
<protein>
    <submittedName>
        <fullName evidence="9">Cytochrome P450</fullName>
    </submittedName>
</protein>
<dbReference type="Gene3D" id="1.10.630.10">
    <property type="entry name" value="Cytochrome P450"/>
    <property type="match status" value="1"/>
</dbReference>
<feature type="region of interest" description="Disordered" evidence="8">
    <location>
        <begin position="1"/>
        <end position="35"/>
    </location>
</feature>
<evidence type="ECO:0000256" key="6">
    <source>
        <dbReference type="ARBA" id="ARBA00023033"/>
    </source>
</evidence>
<evidence type="ECO:0000256" key="7">
    <source>
        <dbReference type="RuleBase" id="RU000461"/>
    </source>
</evidence>
<dbReference type="CDD" id="cd20620">
    <property type="entry name" value="CYP132-like"/>
    <property type="match status" value="1"/>
</dbReference>
<comment type="similarity">
    <text evidence="1 7">Belongs to the cytochrome P450 family.</text>
</comment>
<evidence type="ECO:0000256" key="5">
    <source>
        <dbReference type="ARBA" id="ARBA00023004"/>
    </source>
</evidence>
<feature type="compositionally biased region" description="Low complexity" evidence="8">
    <location>
        <begin position="15"/>
        <end position="26"/>
    </location>
</feature>
<reference evidence="9 10" key="1">
    <citation type="submission" date="2022-10" db="EMBL/GenBank/DDBJ databases">
        <title>Draft genome sequence of Streptomyces sp. YSPA8.</title>
        <authorList>
            <person name="Moriuchi R."/>
            <person name="Dohra H."/>
            <person name="Yamamura H."/>
            <person name="Kodani S."/>
        </authorList>
    </citation>
    <scope>NUCLEOTIDE SEQUENCE [LARGE SCALE GENOMIC DNA]</scope>
    <source>
        <strain evidence="9 10">YSPA8</strain>
    </source>
</reference>
<evidence type="ECO:0000256" key="3">
    <source>
        <dbReference type="ARBA" id="ARBA00022723"/>
    </source>
</evidence>
<dbReference type="PRINTS" id="PR00385">
    <property type="entry name" value="P450"/>
</dbReference>
<dbReference type="InterPro" id="IPR002401">
    <property type="entry name" value="Cyt_P450_E_grp-I"/>
</dbReference>
<dbReference type="PANTHER" id="PTHR24291">
    <property type="entry name" value="CYTOCHROME P450 FAMILY 4"/>
    <property type="match status" value="1"/>
</dbReference>
<dbReference type="PANTHER" id="PTHR24291:SF50">
    <property type="entry name" value="BIFUNCTIONAL ALBAFLAVENONE MONOOXYGENASE_TERPENE SYNTHASE"/>
    <property type="match status" value="1"/>
</dbReference>
<evidence type="ECO:0000313" key="9">
    <source>
        <dbReference type="EMBL" id="GLF98795.1"/>
    </source>
</evidence>
<proteinExistence type="inferred from homology"/>
<keyword evidence="3 7" id="KW-0479">Metal-binding</keyword>
<keyword evidence="2 7" id="KW-0349">Heme</keyword>
<dbReference type="Pfam" id="PF00067">
    <property type="entry name" value="p450"/>
    <property type="match status" value="1"/>
</dbReference>
<accession>A0ABQ5P8K4</accession>
<keyword evidence="4 7" id="KW-0560">Oxidoreductase</keyword>
<dbReference type="InterPro" id="IPR001128">
    <property type="entry name" value="Cyt_P450"/>
</dbReference>
<dbReference type="PROSITE" id="PS00086">
    <property type="entry name" value="CYTOCHROME_P450"/>
    <property type="match status" value="1"/>
</dbReference>
<name>A0ABQ5P8K4_9ACTN</name>
<comment type="caution">
    <text evidence="9">The sequence shown here is derived from an EMBL/GenBank/DDBJ whole genome shotgun (WGS) entry which is preliminary data.</text>
</comment>
<dbReference type="Proteomes" id="UP001291653">
    <property type="component" value="Unassembled WGS sequence"/>
</dbReference>
<evidence type="ECO:0000313" key="10">
    <source>
        <dbReference type="Proteomes" id="UP001291653"/>
    </source>
</evidence>
<evidence type="ECO:0000256" key="4">
    <source>
        <dbReference type="ARBA" id="ARBA00023002"/>
    </source>
</evidence>
<dbReference type="InterPro" id="IPR050196">
    <property type="entry name" value="Cytochrome_P450_Monoox"/>
</dbReference>
<keyword evidence="5 7" id="KW-0408">Iron</keyword>
<evidence type="ECO:0000256" key="1">
    <source>
        <dbReference type="ARBA" id="ARBA00010617"/>
    </source>
</evidence>
<dbReference type="EMBL" id="BSBI01000016">
    <property type="protein sequence ID" value="GLF98795.1"/>
    <property type="molecule type" value="Genomic_DNA"/>
</dbReference>
<organism evidence="9 10">
    <name type="scientific">Streptomyces yaizuensis</name>
    <dbReference type="NCBI Taxonomy" id="2989713"/>
    <lineage>
        <taxon>Bacteria</taxon>
        <taxon>Bacillati</taxon>
        <taxon>Actinomycetota</taxon>
        <taxon>Actinomycetes</taxon>
        <taxon>Kitasatosporales</taxon>
        <taxon>Streptomycetaceae</taxon>
        <taxon>Streptomyces</taxon>
    </lineage>
</organism>